<dbReference type="Gene3D" id="1.10.260.40">
    <property type="entry name" value="lambda repressor-like DNA-binding domains"/>
    <property type="match status" value="1"/>
</dbReference>
<name>A0ABN1TVV0_9ACTN</name>
<accession>A0ABN1TVV0</accession>
<evidence type="ECO:0000313" key="2">
    <source>
        <dbReference type="EMBL" id="GAA1105280.1"/>
    </source>
</evidence>
<proteinExistence type="predicted"/>
<dbReference type="InterPro" id="IPR001387">
    <property type="entry name" value="Cro/C1-type_HTH"/>
</dbReference>
<organism evidence="2 3">
    <name type="scientific">Nocardioides dubius</name>
    <dbReference type="NCBI Taxonomy" id="317019"/>
    <lineage>
        <taxon>Bacteria</taxon>
        <taxon>Bacillati</taxon>
        <taxon>Actinomycetota</taxon>
        <taxon>Actinomycetes</taxon>
        <taxon>Propionibacteriales</taxon>
        <taxon>Nocardioidaceae</taxon>
        <taxon>Nocardioides</taxon>
    </lineage>
</organism>
<sequence length="79" mass="9198">MEPRSPQPPRHVRSAKILGERITDLRFEHGLTQRQLADATGIDERYLRDLEQGLNTVAVRRIFQVLRELDVHLEIVDGR</sequence>
<comment type="caution">
    <text evidence="2">The sequence shown here is derived from an EMBL/GenBank/DDBJ whole genome shotgun (WGS) entry which is preliminary data.</text>
</comment>
<dbReference type="InterPro" id="IPR010982">
    <property type="entry name" value="Lambda_DNA-bd_dom_sf"/>
</dbReference>
<evidence type="ECO:0000313" key="3">
    <source>
        <dbReference type="Proteomes" id="UP001501581"/>
    </source>
</evidence>
<dbReference type="PROSITE" id="PS50943">
    <property type="entry name" value="HTH_CROC1"/>
    <property type="match status" value="1"/>
</dbReference>
<gene>
    <name evidence="2" type="ORF">GCM10009668_25810</name>
</gene>
<keyword evidence="3" id="KW-1185">Reference proteome</keyword>
<dbReference type="CDD" id="cd00093">
    <property type="entry name" value="HTH_XRE"/>
    <property type="match status" value="1"/>
</dbReference>
<reference evidence="2 3" key="1">
    <citation type="journal article" date="2019" name="Int. J. Syst. Evol. Microbiol.">
        <title>The Global Catalogue of Microorganisms (GCM) 10K type strain sequencing project: providing services to taxonomists for standard genome sequencing and annotation.</title>
        <authorList>
            <consortium name="The Broad Institute Genomics Platform"/>
            <consortium name="The Broad Institute Genome Sequencing Center for Infectious Disease"/>
            <person name="Wu L."/>
            <person name="Ma J."/>
        </authorList>
    </citation>
    <scope>NUCLEOTIDE SEQUENCE [LARGE SCALE GENOMIC DNA]</scope>
    <source>
        <strain evidence="2 3">JCM 13008</strain>
    </source>
</reference>
<feature type="domain" description="HTH cro/C1-type" evidence="1">
    <location>
        <begin position="22"/>
        <end position="76"/>
    </location>
</feature>
<dbReference type="SMART" id="SM00530">
    <property type="entry name" value="HTH_XRE"/>
    <property type="match status" value="1"/>
</dbReference>
<evidence type="ECO:0000259" key="1">
    <source>
        <dbReference type="PROSITE" id="PS50943"/>
    </source>
</evidence>
<dbReference type="Pfam" id="PF01381">
    <property type="entry name" value="HTH_3"/>
    <property type="match status" value="1"/>
</dbReference>
<dbReference type="RefSeq" id="WP_343995049.1">
    <property type="nucleotide sequence ID" value="NZ_BAAALG010000011.1"/>
</dbReference>
<dbReference type="SUPFAM" id="SSF47413">
    <property type="entry name" value="lambda repressor-like DNA-binding domains"/>
    <property type="match status" value="1"/>
</dbReference>
<dbReference type="Proteomes" id="UP001501581">
    <property type="component" value="Unassembled WGS sequence"/>
</dbReference>
<protein>
    <recommendedName>
        <fullName evidence="1">HTH cro/C1-type domain-containing protein</fullName>
    </recommendedName>
</protein>
<dbReference type="EMBL" id="BAAALG010000011">
    <property type="protein sequence ID" value="GAA1105280.1"/>
    <property type="molecule type" value="Genomic_DNA"/>
</dbReference>